<organism evidence="2 3">
    <name type="scientific">Paludisphaera mucosa</name>
    <dbReference type="NCBI Taxonomy" id="3030827"/>
    <lineage>
        <taxon>Bacteria</taxon>
        <taxon>Pseudomonadati</taxon>
        <taxon>Planctomycetota</taxon>
        <taxon>Planctomycetia</taxon>
        <taxon>Isosphaerales</taxon>
        <taxon>Isosphaeraceae</taxon>
        <taxon>Paludisphaera</taxon>
    </lineage>
</organism>
<dbReference type="RefSeq" id="WP_277864820.1">
    <property type="nucleotide sequence ID" value="NZ_JARRAG010000008.1"/>
</dbReference>
<name>A0ABT6FLY2_9BACT</name>
<sequence>MVFNADKTTVLHTLAAIPPEAKDWLRTEYGWVYAGLVVRPPRKPYTRRTAKETPKPPPVRSGRPVGSRNRYRSLAERHAAERAELDARCLEAFDVFRSVNRAAVHLGVTKARVAAAVGRRRSGG</sequence>
<protein>
    <submittedName>
        <fullName evidence="2">Uncharacterized protein</fullName>
    </submittedName>
</protein>
<comment type="caution">
    <text evidence="2">The sequence shown here is derived from an EMBL/GenBank/DDBJ whole genome shotgun (WGS) entry which is preliminary data.</text>
</comment>
<gene>
    <name evidence="2" type="ORF">PZE19_32450</name>
</gene>
<dbReference type="EMBL" id="JARRAG010000008">
    <property type="protein sequence ID" value="MDG3008501.1"/>
    <property type="molecule type" value="Genomic_DNA"/>
</dbReference>
<evidence type="ECO:0000313" key="3">
    <source>
        <dbReference type="Proteomes" id="UP001216907"/>
    </source>
</evidence>
<evidence type="ECO:0000256" key="1">
    <source>
        <dbReference type="SAM" id="MobiDB-lite"/>
    </source>
</evidence>
<keyword evidence="3" id="KW-1185">Reference proteome</keyword>
<accession>A0ABT6FLY2</accession>
<evidence type="ECO:0000313" key="2">
    <source>
        <dbReference type="EMBL" id="MDG3008501.1"/>
    </source>
</evidence>
<reference evidence="2 3" key="1">
    <citation type="submission" date="2023-03" db="EMBL/GenBank/DDBJ databases">
        <title>Paludisphaera mucosa sp. nov. a novel planctomycete from northern fen.</title>
        <authorList>
            <person name="Ivanova A."/>
        </authorList>
    </citation>
    <scope>NUCLEOTIDE SEQUENCE [LARGE SCALE GENOMIC DNA]</scope>
    <source>
        <strain evidence="2 3">Pla2</strain>
    </source>
</reference>
<feature type="region of interest" description="Disordered" evidence="1">
    <location>
        <begin position="43"/>
        <end position="70"/>
    </location>
</feature>
<dbReference type="Proteomes" id="UP001216907">
    <property type="component" value="Unassembled WGS sequence"/>
</dbReference>
<proteinExistence type="predicted"/>